<dbReference type="InterPro" id="IPR036555">
    <property type="entry name" value="NusA_N_sf"/>
</dbReference>
<dbReference type="SUPFAM" id="SSF50249">
    <property type="entry name" value="Nucleic acid-binding proteins"/>
    <property type="match status" value="1"/>
</dbReference>
<dbReference type="SUPFAM" id="SSF47794">
    <property type="entry name" value="Rad51 N-terminal domain-like"/>
    <property type="match status" value="2"/>
</dbReference>
<keyword evidence="10" id="KW-1185">Reference proteome</keyword>
<dbReference type="Proteomes" id="UP000748752">
    <property type="component" value="Unassembled WGS sequence"/>
</dbReference>
<dbReference type="SUPFAM" id="SSF69705">
    <property type="entry name" value="Transcription factor NusA, N-terminal domain"/>
    <property type="match status" value="1"/>
</dbReference>
<keyword evidence="3 7" id="KW-0889">Transcription antitermination</keyword>
<comment type="subcellular location">
    <subcellularLocation>
        <location evidence="7">Cytoplasm</location>
    </subcellularLocation>
</comment>
<dbReference type="NCBIfam" id="TIGR01953">
    <property type="entry name" value="NusA"/>
    <property type="match status" value="1"/>
</dbReference>
<dbReference type="Pfam" id="PF14520">
    <property type="entry name" value="HHH_5"/>
    <property type="match status" value="1"/>
</dbReference>
<proteinExistence type="inferred from homology"/>
<dbReference type="Pfam" id="PF26594">
    <property type="entry name" value="KH_NusA_2nd"/>
    <property type="match status" value="1"/>
</dbReference>
<name>A0ABS1CF41_9GAMM</name>
<dbReference type="InterPro" id="IPR058582">
    <property type="entry name" value="KH_NusA_2nd"/>
</dbReference>
<evidence type="ECO:0000259" key="8">
    <source>
        <dbReference type="PROSITE" id="PS50126"/>
    </source>
</evidence>
<dbReference type="Gene3D" id="1.10.150.20">
    <property type="entry name" value="5' to 3' exonuclease, C-terminal subdomain"/>
    <property type="match status" value="2"/>
</dbReference>
<dbReference type="PROSITE" id="PS50126">
    <property type="entry name" value="S1"/>
    <property type="match status" value="1"/>
</dbReference>
<keyword evidence="4 7" id="KW-0694">RNA-binding</keyword>
<dbReference type="CDD" id="cd02134">
    <property type="entry name" value="KH-II_NusA_rpt1"/>
    <property type="match status" value="1"/>
</dbReference>
<evidence type="ECO:0000256" key="4">
    <source>
        <dbReference type="ARBA" id="ARBA00022884"/>
    </source>
</evidence>
<dbReference type="InterPro" id="IPR010995">
    <property type="entry name" value="DNA_repair_Rad51/TF_NusA_a-hlx"/>
</dbReference>
<dbReference type="CDD" id="cd04455">
    <property type="entry name" value="S1_NusA"/>
    <property type="match status" value="1"/>
</dbReference>
<dbReference type="HAMAP" id="MF_00945_B">
    <property type="entry name" value="NusA_B"/>
    <property type="match status" value="1"/>
</dbReference>
<comment type="subunit">
    <text evidence="7">Monomer. Binds directly to the core enzyme of the DNA-dependent RNA polymerase and to nascent RNA.</text>
</comment>
<evidence type="ECO:0000256" key="3">
    <source>
        <dbReference type="ARBA" id="ARBA00022814"/>
    </source>
</evidence>
<dbReference type="Pfam" id="PF13184">
    <property type="entry name" value="KH_NusA_1st"/>
    <property type="match status" value="1"/>
</dbReference>
<evidence type="ECO:0000256" key="2">
    <source>
        <dbReference type="ARBA" id="ARBA00022490"/>
    </source>
</evidence>
<dbReference type="Pfam" id="PF08529">
    <property type="entry name" value="NusA_N"/>
    <property type="match status" value="1"/>
</dbReference>
<evidence type="ECO:0000256" key="1">
    <source>
        <dbReference type="ARBA" id="ARBA00022472"/>
    </source>
</evidence>
<dbReference type="PANTHER" id="PTHR22648">
    <property type="entry name" value="TRANSCRIPTION TERMINATION FACTOR NUSA"/>
    <property type="match status" value="1"/>
</dbReference>
<dbReference type="InterPro" id="IPR010213">
    <property type="entry name" value="TF_NusA"/>
</dbReference>
<evidence type="ECO:0000256" key="6">
    <source>
        <dbReference type="ARBA" id="ARBA00023163"/>
    </source>
</evidence>
<sequence length="500" mass="55194">MSKDILLVVEAVSNEKDVPKEIIFEAMEAALASATRKKHGGDIEARVAIDRESGDYETFRRWEVVPDTEGEPLEAPERQITLSAAKELDPALDLGGYVEEPMESVLFGRIAAQTAKQVIVQKVREAERAKVVEMFQHREGELVTGIVKKAERGTIVLDLGGTAEALVPRDQMIPRENVRPNDRLRGLLYEVRSELKGPQLFVSRTAPQLLIELFKLEVPEVGEGTIEILAAARDPGLRAKIAVRTKDPRIDPVGACVGMRGSRVQAVSNELNGERVDIIQWDENPAQFVINAMSPADVMSIVIDEDARSMDVAVKEDNLSQAIGRGGQNVRLASQLTGWELNVMSEEDAAAKGEEEARRIASLFMEQLQVDENVAFVLVEEGFTSIEEVAYVPTAELQSIAEFDDEIIDILRQRAKDVLLTRAVTGTESDEGQPATDLLSMPGMDDELAYALARRGIASMEELAEQSVDELMEIEGMDEERAAQLIMTAREPWFAESEQA</sequence>
<evidence type="ECO:0000313" key="10">
    <source>
        <dbReference type="Proteomes" id="UP000748752"/>
    </source>
</evidence>
<comment type="caution">
    <text evidence="9">The sequence shown here is derived from an EMBL/GenBank/DDBJ whole genome shotgun (WGS) entry which is preliminary data.</text>
</comment>
<dbReference type="InterPro" id="IPR030842">
    <property type="entry name" value="TF_NusA_bacterial"/>
</dbReference>
<dbReference type="InterPro" id="IPR013735">
    <property type="entry name" value="TF_NusA_N"/>
</dbReference>
<keyword evidence="1 7" id="KW-0806">Transcription termination</keyword>
<gene>
    <name evidence="7 9" type="primary">nusA</name>
    <name evidence="9" type="ORF">CKO31_05110</name>
</gene>
<dbReference type="RefSeq" id="WP_200234670.1">
    <property type="nucleotide sequence ID" value="NZ_NRRV01000008.1"/>
</dbReference>
<comment type="function">
    <text evidence="7">Participates in both transcription termination and antitermination.</text>
</comment>
<evidence type="ECO:0000256" key="5">
    <source>
        <dbReference type="ARBA" id="ARBA00023015"/>
    </source>
</evidence>
<comment type="similarity">
    <text evidence="7">Belongs to the NusA family.</text>
</comment>
<reference evidence="9 10" key="1">
    <citation type="journal article" date="2020" name="Microorganisms">
        <title>Osmotic Adaptation and Compatible Solute Biosynthesis of Phototrophic Bacteria as Revealed from Genome Analyses.</title>
        <authorList>
            <person name="Imhoff J.F."/>
            <person name="Rahn T."/>
            <person name="Kunzel S."/>
            <person name="Keller A."/>
            <person name="Neulinger S.C."/>
        </authorList>
    </citation>
    <scope>NUCLEOTIDE SEQUENCE [LARGE SCALE GENOMIC DNA]</scope>
    <source>
        <strain evidence="9 10">DSM 6210</strain>
    </source>
</reference>
<organism evidence="9 10">
    <name type="scientific">Thiohalocapsa halophila</name>
    <dbReference type="NCBI Taxonomy" id="69359"/>
    <lineage>
        <taxon>Bacteria</taxon>
        <taxon>Pseudomonadati</taxon>
        <taxon>Pseudomonadota</taxon>
        <taxon>Gammaproteobacteria</taxon>
        <taxon>Chromatiales</taxon>
        <taxon>Chromatiaceae</taxon>
        <taxon>Thiohalocapsa</taxon>
    </lineage>
</organism>
<dbReference type="InterPro" id="IPR003029">
    <property type="entry name" value="S1_domain"/>
</dbReference>
<dbReference type="Gene3D" id="2.40.50.140">
    <property type="entry name" value="Nucleic acid-binding proteins"/>
    <property type="match status" value="1"/>
</dbReference>
<keyword evidence="6 7" id="KW-0804">Transcription</keyword>
<dbReference type="SUPFAM" id="SSF54814">
    <property type="entry name" value="Prokaryotic type KH domain (KH-domain type II)"/>
    <property type="match status" value="2"/>
</dbReference>
<dbReference type="PROSITE" id="PS50084">
    <property type="entry name" value="KH_TYPE_1"/>
    <property type="match status" value="1"/>
</dbReference>
<dbReference type="InterPro" id="IPR010214">
    <property type="entry name" value="Tscrpt_termin_fac_NusA_C_rpt"/>
</dbReference>
<dbReference type="InterPro" id="IPR004087">
    <property type="entry name" value="KH_dom"/>
</dbReference>
<dbReference type="Gene3D" id="3.30.300.20">
    <property type="match status" value="2"/>
</dbReference>
<dbReference type="Gene3D" id="3.30.1480.10">
    <property type="entry name" value="NusA, N-terminal domain"/>
    <property type="match status" value="1"/>
</dbReference>
<feature type="domain" description="S1 motif" evidence="8">
    <location>
        <begin position="140"/>
        <end position="205"/>
    </location>
</feature>
<dbReference type="PANTHER" id="PTHR22648:SF0">
    <property type="entry name" value="TRANSCRIPTION TERMINATION_ANTITERMINATION PROTEIN NUSA"/>
    <property type="match status" value="1"/>
</dbReference>
<dbReference type="NCBIfam" id="TIGR01954">
    <property type="entry name" value="nusA_Cterm_rpt"/>
    <property type="match status" value="2"/>
</dbReference>
<dbReference type="InterPro" id="IPR012340">
    <property type="entry name" value="NA-bd_OB-fold"/>
</dbReference>
<keyword evidence="5 7" id="KW-0805">Transcription regulation</keyword>
<keyword evidence="2 7" id="KW-0963">Cytoplasm</keyword>
<dbReference type="SMART" id="SM00322">
    <property type="entry name" value="KH"/>
    <property type="match status" value="2"/>
</dbReference>
<dbReference type="EMBL" id="NRRV01000008">
    <property type="protein sequence ID" value="MBK1630129.1"/>
    <property type="molecule type" value="Genomic_DNA"/>
</dbReference>
<dbReference type="InterPro" id="IPR015946">
    <property type="entry name" value="KH_dom-like_a/b"/>
</dbReference>
<dbReference type="CDD" id="cd22529">
    <property type="entry name" value="KH-II_NusA_rpt2"/>
    <property type="match status" value="1"/>
</dbReference>
<dbReference type="InterPro" id="IPR025249">
    <property type="entry name" value="TF_NusA_KH_1st"/>
</dbReference>
<protein>
    <recommendedName>
        <fullName evidence="7">Transcription termination/antitermination protein NusA</fullName>
    </recommendedName>
</protein>
<dbReference type="InterPro" id="IPR009019">
    <property type="entry name" value="KH_sf_prok-type"/>
</dbReference>
<evidence type="ECO:0000256" key="7">
    <source>
        <dbReference type="HAMAP-Rule" id="MF_00945"/>
    </source>
</evidence>
<accession>A0ABS1CF41</accession>
<evidence type="ECO:0000313" key="9">
    <source>
        <dbReference type="EMBL" id="MBK1630129.1"/>
    </source>
</evidence>
<dbReference type="SMART" id="SM00316">
    <property type="entry name" value="S1"/>
    <property type="match status" value="1"/>
</dbReference>